<accession>A0A9P6B357</accession>
<dbReference type="PANTHER" id="PTHR43840">
    <property type="entry name" value="MITOCHONDRIAL METAL TRANSPORTER 1-RELATED"/>
    <property type="match status" value="1"/>
</dbReference>
<dbReference type="InterPro" id="IPR027469">
    <property type="entry name" value="Cation_efflux_TMD_sf"/>
</dbReference>
<dbReference type="SUPFAM" id="SSF161111">
    <property type="entry name" value="Cation efflux protein transmembrane domain-like"/>
    <property type="match status" value="1"/>
</dbReference>
<keyword evidence="4 7" id="KW-0812">Transmembrane</keyword>
<feature type="domain" description="Cation efflux protein transmembrane" evidence="8">
    <location>
        <begin position="46"/>
        <end position="259"/>
    </location>
</feature>
<dbReference type="OrthoDB" id="435980at2759"/>
<comment type="subcellular location">
    <subcellularLocation>
        <location evidence="1">Membrane</location>
        <topology evidence="1">Multi-pass membrane protein</topology>
    </subcellularLocation>
</comment>
<dbReference type="NCBIfam" id="TIGR01297">
    <property type="entry name" value="CDF"/>
    <property type="match status" value="1"/>
</dbReference>
<dbReference type="Pfam" id="PF01545">
    <property type="entry name" value="Cation_efflux"/>
    <property type="match status" value="1"/>
</dbReference>
<keyword evidence="5 7" id="KW-1133">Transmembrane helix</keyword>
<evidence type="ECO:0000256" key="3">
    <source>
        <dbReference type="ARBA" id="ARBA00022448"/>
    </source>
</evidence>
<dbReference type="PANTHER" id="PTHR43840:SF15">
    <property type="entry name" value="MITOCHONDRIAL METAL TRANSPORTER 1-RELATED"/>
    <property type="match status" value="1"/>
</dbReference>
<dbReference type="InterPro" id="IPR050291">
    <property type="entry name" value="CDF_Transporter"/>
</dbReference>
<dbReference type="GO" id="GO:0030003">
    <property type="term" value="P:intracellular monoatomic cation homeostasis"/>
    <property type="evidence" value="ECO:0007669"/>
    <property type="project" value="UniProtKB-ARBA"/>
</dbReference>
<keyword evidence="10" id="KW-1185">Reference proteome</keyword>
<dbReference type="FunFam" id="1.20.1510.10:FF:000006">
    <property type="entry name" value="Divalent cation efflux transporter"/>
    <property type="match status" value="1"/>
</dbReference>
<evidence type="ECO:0000259" key="8">
    <source>
        <dbReference type="Pfam" id="PF01545"/>
    </source>
</evidence>
<evidence type="ECO:0000256" key="7">
    <source>
        <dbReference type="SAM" id="Phobius"/>
    </source>
</evidence>
<organism evidence="9 10">
    <name type="scientific">Hydnum rufescens UP504</name>
    <dbReference type="NCBI Taxonomy" id="1448309"/>
    <lineage>
        <taxon>Eukaryota</taxon>
        <taxon>Fungi</taxon>
        <taxon>Dikarya</taxon>
        <taxon>Basidiomycota</taxon>
        <taxon>Agaricomycotina</taxon>
        <taxon>Agaricomycetes</taxon>
        <taxon>Cantharellales</taxon>
        <taxon>Hydnaceae</taxon>
        <taxon>Hydnum</taxon>
    </lineage>
</organism>
<dbReference type="GO" id="GO:0098771">
    <property type="term" value="P:inorganic ion homeostasis"/>
    <property type="evidence" value="ECO:0007669"/>
    <property type="project" value="UniProtKB-ARBA"/>
</dbReference>
<keyword evidence="6 7" id="KW-0472">Membrane</keyword>
<proteinExistence type="inferred from homology"/>
<reference evidence="9" key="1">
    <citation type="journal article" date="2020" name="Nat. Commun.">
        <title>Large-scale genome sequencing of mycorrhizal fungi provides insights into the early evolution of symbiotic traits.</title>
        <authorList>
            <person name="Miyauchi S."/>
            <person name="Kiss E."/>
            <person name="Kuo A."/>
            <person name="Drula E."/>
            <person name="Kohler A."/>
            <person name="Sanchez-Garcia M."/>
            <person name="Morin E."/>
            <person name="Andreopoulos B."/>
            <person name="Barry K.W."/>
            <person name="Bonito G."/>
            <person name="Buee M."/>
            <person name="Carver A."/>
            <person name="Chen C."/>
            <person name="Cichocki N."/>
            <person name="Clum A."/>
            <person name="Culley D."/>
            <person name="Crous P.W."/>
            <person name="Fauchery L."/>
            <person name="Girlanda M."/>
            <person name="Hayes R.D."/>
            <person name="Keri Z."/>
            <person name="LaButti K."/>
            <person name="Lipzen A."/>
            <person name="Lombard V."/>
            <person name="Magnuson J."/>
            <person name="Maillard F."/>
            <person name="Murat C."/>
            <person name="Nolan M."/>
            <person name="Ohm R.A."/>
            <person name="Pangilinan J."/>
            <person name="Pereira M.F."/>
            <person name="Perotto S."/>
            <person name="Peter M."/>
            <person name="Pfister S."/>
            <person name="Riley R."/>
            <person name="Sitrit Y."/>
            <person name="Stielow J.B."/>
            <person name="Szollosi G."/>
            <person name="Zifcakova L."/>
            <person name="Stursova M."/>
            <person name="Spatafora J.W."/>
            <person name="Tedersoo L."/>
            <person name="Vaario L.M."/>
            <person name="Yamada A."/>
            <person name="Yan M."/>
            <person name="Wang P."/>
            <person name="Xu J."/>
            <person name="Bruns T."/>
            <person name="Baldrian P."/>
            <person name="Vilgalys R."/>
            <person name="Dunand C."/>
            <person name="Henrissat B."/>
            <person name="Grigoriev I.V."/>
            <person name="Hibbett D."/>
            <person name="Nagy L.G."/>
            <person name="Martin F.M."/>
        </authorList>
    </citation>
    <scope>NUCLEOTIDE SEQUENCE</scope>
    <source>
        <strain evidence="9">UP504</strain>
    </source>
</reference>
<evidence type="ECO:0000256" key="2">
    <source>
        <dbReference type="ARBA" id="ARBA00008114"/>
    </source>
</evidence>
<protein>
    <recommendedName>
        <fullName evidence="8">Cation efflux protein transmembrane domain-containing protein</fullName>
    </recommendedName>
</protein>
<feature type="transmembrane region" description="Helical" evidence="7">
    <location>
        <begin position="41"/>
        <end position="58"/>
    </location>
</feature>
<evidence type="ECO:0000256" key="1">
    <source>
        <dbReference type="ARBA" id="ARBA00004141"/>
    </source>
</evidence>
<gene>
    <name evidence="9" type="ORF">BS47DRAFT_786961</name>
</gene>
<dbReference type="Proteomes" id="UP000886523">
    <property type="component" value="Unassembled WGS sequence"/>
</dbReference>
<dbReference type="InterPro" id="IPR002524">
    <property type="entry name" value="Cation_efflux"/>
</dbReference>
<dbReference type="AlphaFoldDB" id="A0A9P6B357"/>
<comment type="caution">
    <text evidence="9">The sequence shown here is derived from an EMBL/GenBank/DDBJ whole genome shotgun (WGS) entry which is preliminary data.</text>
</comment>
<comment type="similarity">
    <text evidence="2">Belongs to the cation diffusion facilitator (CDF) transporter (TC 2.A.4) family.</text>
</comment>
<sequence>MSTTGHVFWLERLSPEMGDRSNHVAEAKGLVKPLKRRGDRGAIVTLLGLLTNIGLTAVKGGAGWYLNSAVLVADAGHSLSDLMGDFVTLFFYTFSRRPPSKSYPYGYGKFESLGTSIVAIFLLLGAYAIGAHSYTHLEQAAPSLPFSIPHISSSRSPTHTPSDSLPDPNAAWIALFSIIVKESIYRITASVARSENSPVLLANALHHRSDMYSSFVSLAAILGNWFLPSWPLDAFGGLLVTLLILHQVFELLGASLSELTDRGISPSTIESISSLISKEIVVSGIPTLNPVPYDVRGIRRGAHLFIDARVDISLSETDENHEMTVGEAVLFEDSLARNVRAAWKEVKEIRIQFIPVSR</sequence>
<evidence type="ECO:0000313" key="10">
    <source>
        <dbReference type="Proteomes" id="UP000886523"/>
    </source>
</evidence>
<evidence type="ECO:0000313" key="9">
    <source>
        <dbReference type="EMBL" id="KAF9515446.1"/>
    </source>
</evidence>
<dbReference type="InterPro" id="IPR058533">
    <property type="entry name" value="Cation_efflux_TM"/>
</dbReference>
<evidence type="ECO:0000256" key="4">
    <source>
        <dbReference type="ARBA" id="ARBA00022692"/>
    </source>
</evidence>
<evidence type="ECO:0000256" key="5">
    <source>
        <dbReference type="ARBA" id="ARBA00022989"/>
    </source>
</evidence>
<dbReference type="GO" id="GO:0016020">
    <property type="term" value="C:membrane"/>
    <property type="evidence" value="ECO:0007669"/>
    <property type="project" value="UniProtKB-SubCell"/>
</dbReference>
<dbReference type="GO" id="GO:0008324">
    <property type="term" value="F:monoatomic cation transmembrane transporter activity"/>
    <property type="evidence" value="ECO:0007669"/>
    <property type="project" value="InterPro"/>
</dbReference>
<name>A0A9P6B357_9AGAM</name>
<evidence type="ECO:0000256" key="6">
    <source>
        <dbReference type="ARBA" id="ARBA00023136"/>
    </source>
</evidence>
<dbReference type="EMBL" id="MU128950">
    <property type="protein sequence ID" value="KAF9515446.1"/>
    <property type="molecule type" value="Genomic_DNA"/>
</dbReference>
<feature type="transmembrane region" description="Helical" evidence="7">
    <location>
        <begin position="113"/>
        <end position="134"/>
    </location>
</feature>
<dbReference type="Gene3D" id="1.20.1510.10">
    <property type="entry name" value="Cation efflux protein transmembrane domain"/>
    <property type="match status" value="1"/>
</dbReference>
<keyword evidence="3" id="KW-0813">Transport</keyword>